<dbReference type="STRING" id="1397108.IMCC12053_1744"/>
<dbReference type="InterPro" id="IPR036108">
    <property type="entry name" value="4pyrrol_syn_uPrphyn_synt_sf"/>
</dbReference>
<dbReference type="Gene3D" id="3.40.50.10090">
    <property type="match status" value="1"/>
</dbReference>
<dbReference type="CDD" id="cd06578">
    <property type="entry name" value="HemD"/>
    <property type="match status" value="1"/>
</dbReference>
<dbReference type="GO" id="GO:0033014">
    <property type="term" value="P:tetrapyrrole biosynthetic process"/>
    <property type="evidence" value="ECO:0007669"/>
    <property type="project" value="InterPro"/>
</dbReference>
<gene>
    <name evidence="2" type="ORF">IMCC12053_1744</name>
</gene>
<dbReference type="SUPFAM" id="SSF69618">
    <property type="entry name" value="HemD-like"/>
    <property type="match status" value="1"/>
</dbReference>
<dbReference type="EMBL" id="CP012023">
    <property type="protein sequence ID" value="ALI55691.1"/>
    <property type="molecule type" value="Genomic_DNA"/>
</dbReference>
<dbReference type="AlphaFoldDB" id="A0A0P0A547"/>
<dbReference type="Pfam" id="PF02602">
    <property type="entry name" value="HEM4"/>
    <property type="match status" value="1"/>
</dbReference>
<dbReference type="KEGG" id="cmar:IMCC12053_1744"/>
<dbReference type="GO" id="GO:0004852">
    <property type="term" value="F:uroporphyrinogen-III synthase activity"/>
    <property type="evidence" value="ECO:0007669"/>
    <property type="project" value="UniProtKB-EC"/>
</dbReference>
<accession>A0A0P0A547</accession>
<dbReference type="Proteomes" id="UP000064920">
    <property type="component" value="Chromosome"/>
</dbReference>
<dbReference type="EC" id="4.2.1.75" evidence="2"/>
<sequence length="232" mass="24554">MDTLLKPTVLLTRPREDAEKLAQRLSSQLLVAQCIIAPVMTIVGLAPQFDGSTYKGVILTSRHSVACAAQFFPTLTAYCVGDATKLAAQAAGLNAVSAHGASEDLIEVLKRENISPLIHLHGAHTAGDVEIRLNDAGIQVRSFAVYDQEEVNWSQGTHAQILAARHLIVPLYSPRSAALVGARLAKSNANITIIAISEATAHAWTGAKPTLTILAEHPDGASMQKAIASQLA</sequence>
<proteinExistence type="predicted"/>
<dbReference type="InterPro" id="IPR003754">
    <property type="entry name" value="4pyrrol_synth_uPrphyn_synth"/>
</dbReference>
<reference evidence="2 3" key="1">
    <citation type="submission" date="2015-05" db="EMBL/GenBank/DDBJ databases">
        <authorList>
            <person name="Wang D.B."/>
            <person name="Wang M."/>
        </authorList>
    </citation>
    <scope>NUCLEOTIDE SEQUENCE [LARGE SCALE GENOMIC DNA]</scope>
    <source>
        <strain evidence="2 3">IMCC 12053</strain>
    </source>
</reference>
<name>A0A0P0A547_9RHOB</name>
<evidence type="ECO:0000313" key="3">
    <source>
        <dbReference type="Proteomes" id="UP000064920"/>
    </source>
</evidence>
<dbReference type="PATRIC" id="fig|1397108.4.peg.1781"/>
<protein>
    <submittedName>
        <fullName evidence="2">Uroporphyrinogen-III synthase</fullName>
        <ecNumber evidence="2">4.2.1.75</ecNumber>
    </submittedName>
</protein>
<keyword evidence="3" id="KW-1185">Reference proteome</keyword>
<feature type="domain" description="Tetrapyrrole biosynthesis uroporphyrinogen III synthase" evidence="1">
    <location>
        <begin position="32"/>
        <end position="223"/>
    </location>
</feature>
<keyword evidence="2" id="KW-0456">Lyase</keyword>
<organism evidence="2 3">
    <name type="scientific">Celeribacter marinus</name>
    <dbReference type="NCBI Taxonomy" id="1397108"/>
    <lineage>
        <taxon>Bacteria</taxon>
        <taxon>Pseudomonadati</taxon>
        <taxon>Pseudomonadota</taxon>
        <taxon>Alphaproteobacteria</taxon>
        <taxon>Rhodobacterales</taxon>
        <taxon>Roseobacteraceae</taxon>
        <taxon>Celeribacter</taxon>
    </lineage>
</organism>
<evidence type="ECO:0000313" key="2">
    <source>
        <dbReference type="EMBL" id="ALI55691.1"/>
    </source>
</evidence>
<evidence type="ECO:0000259" key="1">
    <source>
        <dbReference type="Pfam" id="PF02602"/>
    </source>
</evidence>